<keyword evidence="5" id="KW-1185">Reference proteome</keyword>
<comment type="similarity">
    <text evidence="1">Belongs to the FlgD family.</text>
</comment>
<evidence type="ECO:0000256" key="1">
    <source>
        <dbReference type="ARBA" id="ARBA00010577"/>
    </source>
</evidence>
<dbReference type="EMBL" id="JAMZFW010000011">
    <property type="protein sequence ID" value="MCP1102509.1"/>
    <property type="molecule type" value="Genomic_DNA"/>
</dbReference>
<reference evidence="4 5" key="1">
    <citation type="journal article" date="2022" name="Genome Biol. Evol.">
        <title>Host diet, physiology and behaviors set the stage for Lachnospiraceae cladogenesis.</title>
        <authorList>
            <person name="Vera-Ponce De Leon A."/>
            <person name="Schneider M."/>
            <person name="Jahnes B.C."/>
            <person name="Sadowski V."/>
            <person name="Camuy-Velez L.A."/>
            <person name="Duan J."/>
            <person name="Sabree Z.L."/>
        </authorList>
    </citation>
    <scope>NUCLEOTIDE SEQUENCE [LARGE SCALE GENOMIC DNA]</scope>
    <source>
        <strain evidence="4 5">PAL113</strain>
    </source>
</reference>
<dbReference type="InterPro" id="IPR005648">
    <property type="entry name" value="FlgD"/>
</dbReference>
<name>A0ABT1E9K4_9FIRM</name>
<accession>A0ABT1E9K4</accession>
<comment type="caution">
    <text evidence="4">The sequence shown here is derived from an EMBL/GenBank/DDBJ whole genome shotgun (WGS) entry which is preliminary data.</text>
</comment>
<organism evidence="4 5">
    <name type="scientific">Aequitasia blattaphilus</name>
    <dbReference type="NCBI Taxonomy" id="2949332"/>
    <lineage>
        <taxon>Bacteria</taxon>
        <taxon>Bacillati</taxon>
        <taxon>Bacillota</taxon>
        <taxon>Clostridia</taxon>
        <taxon>Lachnospirales</taxon>
        <taxon>Lachnospiraceae</taxon>
        <taxon>Aequitasia</taxon>
    </lineage>
</organism>
<feature type="compositionally biased region" description="Acidic residues" evidence="3">
    <location>
        <begin position="163"/>
        <end position="182"/>
    </location>
</feature>
<gene>
    <name evidence="4" type="ORF">NK125_08800</name>
</gene>
<sequence length="182" mass="19047">MPDITGVSGFTNYAAQATTLSGGGGGGALSVAGTGTGGGLSINDFYKLLAAQMQYQDADNPMDTSQMMAQMVQTQMISAISQMSQINTITYANSLVGKDVVMAEVDETTGQFTGEHTKGKIEGLIMGDSPIIFVNGEAYTLAQIMTIGEVPEEFLDPEKDPEGENPGEPGEPGEPEIPEETI</sequence>
<dbReference type="Proteomes" id="UP001523566">
    <property type="component" value="Unassembled WGS sequence"/>
</dbReference>
<evidence type="ECO:0000313" key="4">
    <source>
        <dbReference type="EMBL" id="MCP1102509.1"/>
    </source>
</evidence>
<dbReference type="RefSeq" id="WP_262066295.1">
    <property type="nucleotide sequence ID" value="NZ_JAMXOD010000011.1"/>
</dbReference>
<evidence type="ECO:0000256" key="3">
    <source>
        <dbReference type="SAM" id="MobiDB-lite"/>
    </source>
</evidence>
<dbReference type="Pfam" id="PF03963">
    <property type="entry name" value="FlgD"/>
    <property type="match status" value="1"/>
</dbReference>
<evidence type="ECO:0000313" key="5">
    <source>
        <dbReference type="Proteomes" id="UP001523566"/>
    </source>
</evidence>
<proteinExistence type="inferred from homology"/>
<keyword evidence="2" id="KW-1005">Bacterial flagellum biogenesis</keyword>
<evidence type="ECO:0000256" key="2">
    <source>
        <dbReference type="ARBA" id="ARBA00022795"/>
    </source>
</evidence>
<feature type="region of interest" description="Disordered" evidence="3">
    <location>
        <begin position="151"/>
        <end position="182"/>
    </location>
</feature>
<protein>
    <recommendedName>
        <fullName evidence="6">Basal-body rod modification protein FlgD</fullName>
    </recommendedName>
</protein>
<evidence type="ECO:0008006" key="6">
    <source>
        <dbReference type="Google" id="ProtNLM"/>
    </source>
</evidence>